<dbReference type="EMBL" id="LWCA01001419">
    <property type="protein sequence ID" value="OAF65158.1"/>
    <property type="molecule type" value="Genomic_DNA"/>
</dbReference>
<dbReference type="GO" id="GO:0016020">
    <property type="term" value="C:membrane"/>
    <property type="evidence" value="ECO:0007669"/>
    <property type="project" value="InterPro"/>
</dbReference>
<evidence type="ECO:0000313" key="2">
    <source>
        <dbReference type="EMBL" id="OAF65158.1"/>
    </source>
</evidence>
<protein>
    <recommendedName>
        <fullName evidence="1">MAM domain-containing protein</fullName>
    </recommendedName>
</protein>
<sequence length="446" mass="52530">MLIRKMALPKDNWSDDKYRYWESKDNSNNKEKDINHENNRSFLNNVNNVRLNYPYEDNIDEITDNDSNSGNYNYIIDFQPYEHDGKYVLIPTDKLELFYKIINEGNNGDENDKEGGSCCDKCSVEEKEDSVLYNHENNINLLNKNIPYYGNYNNYGNYNDHNQYPHINQFHNYNNYPHHRDYNEKEFYYKPYTSNNNERDNTSKKYYKLSKLNVIIPYSPHTRSKRHIIETQWEHSKQHGIDIEEDERICLSGNNFGAIGVDSIIFDNFCPPLYNAQNIWKCHFEDTFNPTMCNMVQPGFGYNIDQFDWTLNSESTKSKKTGPNFAQSGKYYIFIETSKPRNLNENADIHIPSLKFTGLVCFSIYYNMNGINIGTLSILLLTQVHDKVHYKHLWTKSHDQGEYWNEARIQIKFSKKHENIVIRGSRGNGYLSDIAIDTLTITPGYC</sequence>
<dbReference type="SMART" id="SM00137">
    <property type="entry name" value="MAM"/>
    <property type="match status" value="1"/>
</dbReference>
<reference evidence="2 3" key="1">
    <citation type="submission" date="2016-04" db="EMBL/GenBank/DDBJ databases">
        <title>The genome of Intoshia linei affirms orthonectids as highly simplified spiralians.</title>
        <authorList>
            <person name="Mikhailov K.V."/>
            <person name="Slusarev G.S."/>
            <person name="Nikitin M.A."/>
            <person name="Logacheva M.D."/>
            <person name="Penin A."/>
            <person name="Aleoshin V."/>
            <person name="Panchin Y.V."/>
        </authorList>
    </citation>
    <scope>NUCLEOTIDE SEQUENCE [LARGE SCALE GENOMIC DNA]</scope>
    <source>
        <strain evidence="2">Intl2013</strain>
        <tissue evidence="2">Whole animal</tissue>
    </source>
</reference>
<name>A0A177AT23_9BILA</name>
<dbReference type="OrthoDB" id="412155at2759"/>
<comment type="caution">
    <text evidence="2">The sequence shown here is derived from an EMBL/GenBank/DDBJ whole genome shotgun (WGS) entry which is preliminary data.</text>
</comment>
<organism evidence="2 3">
    <name type="scientific">Intoshia linei</name>
    <dbReference type="NCBI Taxonomy" id="1819745"/>
    <lineage>
        <taxon>Eukaryota</taxon>
        <taxon>Metazoa</taxon>
        <taxon>Spiralia</taxon>
        <taxon>Lophotrochozoa</taxon>
        <taxon>Mesozoa</taxon>
        <taxon>Orthonectida</taxon>
        <taxon>Rhopaluridae</taxon>
        <taxon>Intoshia</taxon>
    </lineage>
</organism>
<gene>
    <name evidence="2" type="ORF">A3Q56_07128</name>
</gene>
<dbReference type="Gene3D" id="2.60.120.200">
    <property type="match status" value="1"/>
</dbReference>
<dbReference type="InterPro" id="IPR013320">
    <property type="entry name" value="ConA-like_dom_sf"/>
</dbReference>
<proteinExistence type="predicted"/>
<dbReference type="PANTHER" id="PTHR23282">
    <property type="entry name" value="APICAL ENDOSOMAL GLYCOPROTEIN PRECURSOR"/>
    <property type="match status" value="1"/>
</dbReference>
<dbReference type="AlphaFoldDB" id="A0A177AT23"/>
<feature type="domain" description="MAM" evidence="1">
    <location>
        <begin position="280"/>
        <end position="446"/>
    </location>
</feature>
<evidence type="ECO:0000313" key="3">
    <source>
        <dbReference type="Proteomes" id="UP000078046"/>
    </source>
</evidence>
<evidence type="ECO:0000259" key="1">
    <source>
        <dbReference type="PROSITE" id="PS50060"/>
    </source>
</evidence>
<dbReference type="PANTHER" id="PTHR23282:SF142">
    <property type="entry name" value="MAM DOMAIN-CONTAINING PROTEIN"/>
    <property type="match status" value="1"/>
</dbReference>
<dbReference type="InterPro" id="IPR051560">
    <property type="entry name" value="MAM_domain-containing"/>
</dbReference>
<dbReference type="SUPFAM" id="SSF49899">
    <property type="entry name" value="Concanavalin A-like lectins/glucanases"/>
    <property type="match status" value="1"/>
</dbReference>
<dbReference type="PROSITE" id="PS50060">
    <property type="entry name" value="MAM_2"/>
    <property type="match status" value="1"/>
</dbReference>
<keyword evidence="3" id="KW-1185">Reference proteome</keyword>
<dbReference type="CDD" id="cd06263">
    <property type="entry name" value="MAM"/>
    <property type="match status" value="1"/>
</dbReference>
<dbReference type="Proteomes" id="UP000078046">
    <property type="component" value="Unassembled WGS sequence"/>
</dbReference>
<accession>A0A177AT23</accession>
<dbReference type="Pfam" id="PF00629">
    <property type="entry name" value="MAM"/>
    <property type="match status" value="1"/>
</dbReference>
<dbReference type="InterPro" id="IPR000998">
    <property type="entry name" value="MAM_dom"/>
</dbReference>